<dbReference type="STRING" id="1682113.A7U43_26925"/>
<evidence type="ECO:0008006" key="3">
    <source>
        <dbReference type="Google" id="ProtNLM"/>
    </source>
</evidence>
<accession>A0A172UTT1</accession>
<organism evidence="1 2">
    <name type="scientific">Mycobacterium adipatum</name>
    <dbReference type="NCBI Taxonomy" id="1682113"/>
    <lineage>
        <taxon>Bacteria</taxon>
        <taxon>Bacillati</taxon>
        <taxon>Actinomycetota</taxon>
        <taxon>Actinomycetes</taxon>
        <taxon>Mycobacteriales</taxon>
        <taxon>Mycobacteriaceae</taxon>
        <taxon>Mycobacterium</taxon>
    </lineage>
</organism>
<evidence type="ECO:0000313" key="2">
    <source>
        <dbReference type="Proteomes" id="UP000077143"/>
    </source>
</evidence>
<dbReference type="RefSeq" id="WP_068001266.1">
    <property type="nucleotide sequence ID" value="NZ_CP015596.1"/>
</dbReference>
<dbReference type="KEGG" id="madi:A7U43_26925"/>
<sequence>MAEKKSSRGATLAGLSLVGAGLAHFVAPQVFEPITKPAFPRDTARHIKTNGTIETALGAGLLFPQTRKLAVLGALGYGAYLGVNAARNR</sequence>
<dbReference type="Proteomes" id="UP000077143">
    <property type="component" value="Chromosome"/>
</dbReference>
<gene>
    <name evidence="1" type="ORF">A7U43_26925</name>
</gene>
<protein>
    <recommendedName>
        <fullName evidence="3">DoxX family protein</fullName>
    </recommendedName>
</protein>
<proteinExistence type="predicted"/>
<reference evidence="1 2" key="1">
    <citation type="submission" date="2016-05" db="EMBL/GenBank/DDBJ databases">
        <title>Complete genome sequence of a phthalic acid esters degrading Mycobacterium sp. YC-RL4.</title>
        <authorList>
            <person name="Ren L."/>
            <person name="Fan S."/>
            <person name="Ruth N."/>
            <person name="Jia Y."/>
            <person name="Wang J."/>
            <person name="Qiao C."/>
        </authorList>
    </citation>
    <scope>NUCLEOTIDE SEQUENCE [LARGE SCALE GENOMIC DNA]</scope>
    <source>
        <strain evidence="1 2">YC-RL4</strain>
    </source>
</reference>
<keyword evidence="2" id="KW-1185">Reference proteome</keyword>
<dbReference type="OrthoDB" id="3482508at2"/>
<dbReference type="EMBL" id="CP015596">
    <property type="protein sequence ID" value="ANE82403.1"/>
    <property type="molecule type" value="Genomic_DNA"/>
</dbReference>
<name>A0A172UTT1_9MYCO</name>
<evidence type="ECO:0000313" key="1">
    <source>
        <dbReference type="EMBL" id="ANE82403.1"/>
    </source>
</evidence>
<dbReference type="AlphaFoldDB" id="A0A172UTT1"/>